<evidence type="ECO:0000313" key="2">
    <source>
        <dbReference type="EMBL" id="DAD31503.1"/>
    </source>
</evidence>
<reference evidence="2 3" key="1">
    <citation type="journal article" date="2020" name="Mol. Biol. Evol.">
        <title>Distinct Expression and Methylation Patterns for Genes with Different Fates following a Single Whole-Genome Duplication in Flowering Plants.</title>
        <authorList>
            <person name="Shi T."/>
            <person name="Rahmani R.S."/>
            <person name="Gugger P.F."/>
            <person name="Wang M."/>
            <person name="Li H."/>
            <person name="Zhang Y."/>
            <person name="Li Z."/>
            <person name="Wang Q."/>
            <person name="Van de Peer Y."/>
            <person name="Marchal K."/>
            <person name="Chen J."/>
        </authorList>
    </citation>
    <scope>NUCLEOTIDE SEQUENCE [LARGE SCALE GENOMIC DNA]</scope>
    <source>
        <tissue evidence="2">Leaf</tissue>
    </source>
</reference>
<sequence length="27" mass="3053">MKKRGAGDGASTTMRAEKPSRRQFRET</sequence>
<comment type="caution">
    <text evidence="2">The sequence shown here is derived from an EMBL/GenBank/DDBJ whole genome shotgun (WGS) entry which is preliminary data.</text>
</comment>
<dbReference type="AlphaFoldDB" id="A0A822YH92"/>
<keyword evidence="3" id="KW-1185">Reference proteome</keyword>
<gene>
    <name evidence="2" type="ORF">HUJ06_010354</name>
</gene>
<evidence type="ECO:0000313" key="3">
    <source>
        <dbReference type="Proteomes" id="UP000607653"/>
    </source>
</evidence>
<name>A0A822YH92_NELNU</name>
<dbReference type="Proteomes" id="UP000607653">
    <property type="component" value="Unassembled WGS sequence"/>
</dbReference>
<feature type="compositionally biased region" description="Basic and acidic residues" evidence="1">
    <location>
        <begin position="15"/>
        <end position="27"/>
    </location>
</feature>
<accession>A0A822YH92</accession>
<organism evidence="2 3">
    <name type="scientific">Nelumbo nucifera</name>
    <name type="common">Sacred lotus</name>
    <dbReference type="NCBI Taxonomy" id="4432"/>
    <lineage>
        <taxon>Eukaryota</taxon>
        <taxon>Viridiplantae</taxon>
        <taxon>Streptophyta</taxon>
        <taxon>Embryophyta</taxon>
        <taxon>Tracheophyta</taxon>
        <taxon>Spermatophyta</taxon>
        <taxon>Magnoliopsida</taxon>
        <taxon>Proteales</taxon>
        <taxon>Nelumbonaceae</taxon>
        <taxon>Nelumbo</taxon>
    </lineage>
</organism>
<feature type="region of interest" description="Disordered" evidence="1">
    <location>
        <begin position="1"/>
        <end position="27"/>
    </location>
</feature>
<protein>
    <submittedName>
        <fullName evidence="2">Uncharacterized protein</fullName>
    </submittedName>
</protein>
<dbReference type="EMBL" id="DUZY01000003">
    <property type="protein sequence ID" value="DAD31503.1"/>
    <property type="molecule type" value="Genomic_DNA"/>
</dbReference>
<proteinExistence type="predicted"/>
<evidence type="ECO:0000256" key="1">
    <source>
        <dbReference type="SAM" id="MobiDB-lite"/>
    </source>
</evidence>